<dbReference type="InterPro" id="IPR019095">
    <property type="entry name" value="Mediator_Med18"/>
</dbReference>
<keyword evidence="1" id="KW-0805">Transcription regulation</keyword>
<dbReference type="Gene3D" id="2.40.320.10">
    <property type="entry name" value="Hypothetical Protein Pfu-838710-001"/>
    <property type="match status" value="1"/>
</dbReference>
<reference evidence="2" key="2">
    <citation type="submission" date="2023-05" db="EMBL/GenBank/DDBJ databases">
        <authorList>
            <consortium name="Lawrence Berkeley National Laboratory"/>
            <person name="Steindorff A."/>
            <person name="Hensen N."/>
            <person name="Bonometti L."/>
            <person name="Westerberg I."/>
            <person name="Brannstrom I.O."/>
            <person name="Guillou S."/>
            <person name="Cros-Aarteil S."/>
            <person name="Calhoun S."/>
            <person name="Haridas S."/>
            <person name="Kuo A."/>
            <person name="Mondo S."/>
            <person name="Pangilinan J."/>
            <person name="Riley R."/>
            <person name="Labutti K."/>
            <person name="Andreopoulos B."/>
            <person name="Lipzen A."/>
            <person name="Chen C."/>
            <person name="Yanf M."/>
            <person name="Daum C."/>
            <person name="Ng V."/>
            <person name="Clum A."/>
            <person name="Ohm R."/>
            <person name="Martin F."/>
            <person name="Silar P."/>
            <person name="Natvig D."/>
            <person name="Lalanne C."/>
            <person name="Gautier V."/>
            <person name="Ament-Velasquez S.L."/>
            <person name="Kruys A."/>
            <person name="Hutchinson M.I."/>
            <person name="Powell A.J."/>
            <person name="Barry K."/>
            <person name="Miller A.N."/>
            <person name="Grigoriev I.V."/>
            <person name="Debuchy R."/>
            <person name="Gladieux P."/>
            <person name="Thoren M.H."/>
            <person name="Johannesson H."/>
        </authorList>
    </citation>
    <scope>NUCLEOTIDE SEQUENCE</scope>
    <source>
        <strain evidence="2">CBS 538.74</strain>
    </source>
</reference>
<keyword evidence="1" id="KW-0804">Transcription</keyword>
<keyword evidence="1" id="KW-0010">Activator</keyword>
<protein>
    <recommendedName>
        <fullName evidence="1">Mediator of RNA polymerase II transcription subunit 18</fullName>
    </recommendedName>
    <alternativeName>
        <fullName evidence="1">Mediator complex subunit 18</fullName>
    </alternativeName>
</protein>
<keyword evidence="3" id="KW-1185">Reference proteome</keyword>
<dbReference type="Pfam" id="PF09637">
    <property type="entry name" value="Med18"/>
    <property type="match status" value="1"/>
</dbReference>
<comment type="function">
    <text evidence="1">Component of the Mediator complex, a coactivator involved in the regulated transcription of nearly all RNA polymerase II-dependent genes. Mediator functions as a bridge to convey information from gene-specific regulatory proteins to the basal RNA polymerase II transcription machinery. Mediator is recruited to promoters by direct interactions with regulatory proteins and serves as a scaffold for the assembly of a functional preinitiation complex with RNA polymerase II and the general transcription factors.</text>
</comment>
<keyword evidence="1" id="KW-0539">Nucleus</keyword>
<sequence>MTYEIFLTDSVEDAKVATARAILSGFTQINEQHRFTRIQHHEPRDSAVKGFSTIKQLQKERRPTTPQWQELHQILVKQPSFLELRTDITEEVEAQNAMSVAGGGEAPFINIPIGKPCALRWTDLPDPPIPQLPYITQRKLVEIADPRAETTLADNKFRAKSDLIEESYHWWLDGIEYVLTRMFVITLDPDPAAPRQIPNLAVLEPVSPHWILYVRASVDSLPAATIPQRMTEGQGHLERVRKELVNVFNFMIFDRRCRDPRIHEPRAA</sequence>
<gene>
    <name evidence="1" type="primary">MED18</name>
    <name evidence="2" type="ORF">C8A00DRAFT_12707</name>
</gene>
<dbReference type="GO" id="GO:0006357">
    <property type="term" value="P:regulation of transcription by RNA polymerase II"/>
    <property type="evidence" value="ECO:0007669"/>
    <property type="project" value="InterPro"/>
</dbReference>
<name>A0AAN6ZZB4_9PEZI</name>
<dbReference type="GO" id="GO:0016592">
    <property type="term" value="C:mediator complex"/>
    <property type="evidence" value="ECO:0007669"/>
    <property type="project" value="InterPro"/>
</dbReference>
<accession>A0AAN6ZZB4</accession>
<comment type="subcellular location">
    <subcellularLocation>
        <location evidence="1">Nucleus</location>
    </subcellularLocation>
</comment>
<proteinExistence type="inferred from homology"/>
<evidence type="ECO:0000313" key="3">
    <source>
        <dbReference type="Proteomes" id="UP001302745"/>
    </source>
</evidence>
<organism evidence="2 3">
    <name type="scientific">Chaetomidium leptoderma</name>
    <dbReference type="NCBI Taxonomy" id="669021"/>
    <lineage>
        <taxon>Eukaryota</taxon>
        <taxon>Fungi</taxon>
        <taxon>Dikarya</taxon>
        <taxon>Ascomycota</taxon>
        <taxon>Pezizomycotina</taxon>
        <taxon>Sordariomycetes</taxon>
        <taxon>Sordariomycetidae</taxon>
        <taxon>Sordariales</taxon>
        <taxon>Chaetomiaceae</taxon>
        <taxon>Chaetomidium</taxon>
    </lineage>
</organism>
<dbReference type="GO" id="GO:0003712">
    <property type="term" value="F:transcription coregulator activity"/>
    <property type="evidence" value="ECO:0007669"/>
    <property type="project" value="InterPro"/>
</dbReference>
<comment type="similarity">
    <text evidence="1">Belongs to the Mediator complex subunit 18 family.</text>
</comment>
<dbReference type="AlphaFoldDB" id="A0AAN6ZZB4"/>
<dbReference type="EMBL" id="MU856869">
    <property type="protein sequence ID" value="KAK4156352.1"/>
    <property type="molecule type" value="Genomic_DNA"/>
</dbReference>
<evidence type="ECO:0000256" key="1">
    <source>
        <dbReference type="RuleBase" id="RU364150"/>
    </source>
</evidence>
<comment type="caution">
    <text evidence="2">The sequence shown here is derived from an EMBL/GenBank/DDBJ whole genome shotgun (WGS) entry which is preliminary data.</text>
</comment>
<reference evidence="2" key="1">
    <citation type="journal article" date="2023" name="Mol. Phylogenet. Evol.">
        <title>Genome-scale phylogeny and comparative genomics of the fungal order Sordariales.</title>
        <authorList>
            <person name="Hensen N."/>
            <person name="Bonometti L."/>
            <person name="Westerberg I."/>
            <person name="Brannstrom I.O."/>
            <person name="Guillou S."/>
            <person name="Cros-Aarteil S."/>
            <person name="Calhoun S."/>
            <person name="Haridas S."/>
            <person name="Kuo A."/>
            <person name="Mondo S."/>
            <person name="Pangilinan J."/>
            <person name="Riley R."/>
            <person name="LaButti K."/>
            <person name="Andreopoulos B."/>
            <person name="Lipzen A."/>
            <person name="Chen C."/>
            <person name="Yan M."/>
            <person name="Daum C."/>
            <person name="Ng V."/>
            <person name="Clum A."/>
            <person name="Steindorff A."/>
            <person name="Ohm R.A."/>
            <person name="Martin F."/>
            <person name="Silar P."/>
            <person name="Natvig D.O."/>
            <person name="Lalanne C."/>
            <person name="Gautier V."/>
            <person name="Ament-Velasquez S.L."/>
            <person name="Kruys A."/>
            <person name="Hutchinson M.I."/>
            <person name="Powell A.J."/>
            <person name="Barry K."/>
            <person name="Miller A.N."/>
            <person name="Grigoriev I.V."/>
            <person name="Debuchy R."/>
            <person name="Gladieux P."/>
            <person name="Hiltunen Thoren M."/>
            <person name="Johannesson H."/>
        </authorList>
    </citation>
    <scope>NUCLEOTIDE SEQUENCE</scope>
    <source>
        <strain evidence="2">CBS 538.74</strain>
    </source>
</reference>
<comment type="subunit">
    <text evidence="1">Component of the Mediator complex.</text>
</comment>
<dbReference type="Proteomes" id="UP001302745">
    <property type="component" value="Unassembled WGS sequence"/>
</dbReference>
<evidence type="ECO:0000313" key="2">
    <source>
        <dbReference type="EMBL" id="KAK4156352.1"/>
    </source>
</evidence>